<reference evidence="2 3" key="1">
    <citation type="submission" date="2015-11" db="EMBL/GenBank/DDBJ databases">
        <title>Genome Sequence of Bacillus simplex strain VanAntwerpen2.</title>
        <authorList>
            <person name="Couger M.B."/>
        </authorList>
    </citation>
    <scope>NUCLEOTIDE SEQUENCE [LARGE SCALE GENOMIC DNA]</scope>
    <source>
        <strain evidence="2 3">VanAntwerpen02</strain>
    </source>
</reference>
<sequence length="242" mass="27514">MKIVCFGDSLTRGISYVKGRLRIIKENYPNSLAKLTESLPFVEVLNKGVFNDNSDLLVSRFEKDVMSENPDIVLIEVGGNDCNFHWAEVAKDPEGHHEPIVPIERYLDNITQLVKQVQDKHVTPFLLTLPPLDPARYYRSLADKFGHSIGHFVSHVGGIEHWHGMYNRQLKKLAEELKVPLIDVRSYIKTSGDLEHLISDDGIHLTSEGYQQMSLAIFSDLKKHMTGKMPSQSSFDCKHSSW</sequence>
<evidence type="ECO:0000313" key="2">
    <source>
        <dbReference type="EMBL" id="KWW12992.1"/>
    </source>
</evidence>
<dbReference type="SUPFAM" id="SSF52266">
    <property type="entry name" value="SGNH hydrolase"/>
    <property type="match status" value="1"/>
</dbReference>
<dbReference type="PANTHER" id="PTHR30383">
    <property type="entry name" value="THIOESTERASE 1/PROTEASE 1/LYSOPHOSPHOLIPASE L1"/>
    <property type="match status" value="1"/>
</dbReference>
<protein>
    <submittedName>
        <fullName evidence="2">GDSL family lipase</fullName>
    </submittedName>
</protein>
<dbReference type="InterPro" id="IPR051532">
    <property type="entry name" value="Ester_Hydrolysis_Enzymes"/>
</dbReference>
<dbReference type="PANTHER" id="PTHR30383:SF5">
    <property type="entry name" value="SGNH HYDROLASE-TYPE ESTERASE DOMAIN-CONTAINING PROTEIN"/>
    <property type="match status" value="1"/>
</dbReference>
<accession>A0A120GN81</accession>
<dbReference type="Proteomes" id="UP000064189">
    <property type="component" value="Unassembled WGS sequence"/>
</dbReference>
<gene>
    <name evidence="2" type="ORF">AS888_08605</name>
</gene>
<dbReference type="AlphaFoldDB" id="A0A120GN81"/>
<dbReference type="GO" id="GO:0004622">
    <property type="term" value="F:phosphatidylcholine lysophospholipase activity"/>
    <property type="evidence" value="ECO:0007669"/>
    <property type="project" value="TreeGrafter"/>
</dbReference>
<evidence type="ECO:0000313" key="3">
    <source>
        <dbReference type="Proteomes" id="UP000064189"/>
    </source>
</evidence>
<evidence type="ECO:0000259" key="1">
    <source>
        <dbReference type="Pfam" id="PF13472"/>
    </source>
</evidence>
<comment type="caution">
    <text evidence="2">The sequence shown here is derived from an EMBL/GenBank/DDBJ whole genome shotgun (WGS) entry which is preliminary data.</text>
</comment>
<dbReference type="InterPro" id="IPR013830">
    <property type="entry name" value="SGNH_hydro"/>
</dbReference>
<dbReference type="Pfam" id="PF13472">
    <property type="entry name" value="Lipase_GDSL_2"/>
    <property type="match status" value="1"/>
</dbReference>
<dbReference type="RefSeq" id="WP_061143765.1">
    <property type="nucleotide sequence ID" value="NZ_LNNH01000043.1"/>
</dbReference>
<proteinExistence type="predicted"/>
<dbReference type="Gene3D" id="3.40.50.1110">
    <property type="entry name" value="SGNH hydrolase"/>
    <property type="match status" value="1"/>
</dbReference>
<feature type="domain" description="SGNH hydrolase-type esterase" evidence="1">
    <location>
        <begin position="5"/>
        <end position="211"/>
    </location>
</feature>
<organism evidence="2 3">
    <name type="scientific">Peribacillus simplex</name>
    <dbReference type="NCBI Taxonomy" id="1478"/>
    <lineage>
        <taxon>Bacteria</taxon>
        <taxon>Bacillati</taxon>
        <taxon>Bacillota</taxon>
        <taxon>Bacilli</taxon>
        <taxon>Bacillales</taxon>
        <taxon>Bacillaceae</taxon>
        <taxon>Peribacillus</taxon>
    </lineage>
</organism>
<keyword evidence="3" id="KW-1185">Reference proteome</keyword>
<name>A0A120GN81_9BACI</name>
<dbReference type="EMBL" id="LNNH01000043">
    <property type="protein sequence ID" value="KWW12992.1"/>
    <property type="molecule type" value="Genomic_DNA"/>
</dbReference>
<dbReference type="InterPro" id="IPR036514">
    <property type="entry name" value="SGNH_hydro_sf"/>
</dbReference>